<evidence type="ECO:0000256" key="1">
    <source>
        <dbReference type="ARBA" id="ARBA00022617"/>
    </source>
</evidence>
<evidence type="ECO:0000256" key="5">
    <source>
        <dbReference type="SAM" id="MobiDB-lite"/>
    </source>
</evidence>
<dbReference type="EMBL" id="CP019082">
    <property type="protein sequence ID" value="APW59714.1"/>
    <property type="molecule type" value="Genomic_DNA"/>
</dbReference>
<keyword evidence="1 4" id="KW-0349">Heme</keyword>
<dbReference type="AlphaFoldDB" id="A0A1U7CL97"/>
<evidence type="ECO:0000256" key="2">
    <source>
        <dbReference type="ARBA" id="ARBA00022723"/>
    </source>
</evidence>
<dbReference type="InterPro" id="IPR009056">
    <property type="entry name" value="Cyt_c-like_dom"/>
</dbReference>
<organism evidence="7 8">
    <name type="scientific">Paludisphaera borealis</name>
    <dbReference type="NCBI Taxonomy" id="1387353"/>
    <lineage>
        <taxon>Bacteria</taxon>
        <taxon>Pseudomonadati</taxon>
        <taxon>Planctomycetota</taxon>
        <taxon>Planctomycetia</taxon>
        <taxon>Isosphaerales</taxon>
        <taxon>Isosphaeraceae</taxon>
        <taxon>Paludisphaera</taxon>
    </lineage>
</organism>
<name>A0A1U7CL97_9BACT</name>
<dbReference type="OrthoDB" id="9805202at2"/>
<keyword evidence="8" id="KW-1185">Reference proteome</keyword>
<dbReference type="STRING" id="1387353.BSF38_01145"/>
<proteinExistence type="predicted"/>
<dbReference type="GO" id="GO:0004130">
    <property type="term" value="F:cytochrome-c peroxidase activity"/>
    <property type="evidence" value="ECO:0007669"/>
    <property type="project" value="TreeGrafter"/>
</dbReference>
<dbReference type="GO" id="GO:0020037">
    <property type="term" value="F:heme binding"/>
    <property type="evidence" value="ECO:0007669"/>
    <property type="project" value="InterPro"/>
</dbReference>
<feature type="domain" description="Cytochrome c" evidence="6">
    <location>
        <begin position="496"/>
        <end position="599"/>
    </location>
</feature>
<dbReference type="Gene3D" id="1.10.760.10">
    <property type="entry name" value="Cytochrome c-like domain"/>
    <property type="match status" value="1"/>
</dbReference>
<dbReference type="KEGG" id="pbor:BSF38_01145"/>
<dbReference type="PANTHER" id="PTHR30600:SF9">
    <property type="entry name" value="BLR7738 PROTEIN"/>
    <property type="match status" value="1"/>
</dbReference>
<dbReference type="InterPro" id="IPR036909">
    <property type="entry name" value="Cyt_c-like_dom_sf"/>
</dbReference>
<evidence type="ECO:0000256" key="4">
    <source>
        <dbReference type="PROSITE-ProRule" id="PRU00433"/>
    </source>
</evidence>
<dbReference type="RefSeq" id="WP_145951987.1">
    <property type="nucleotide sequence ID" value="NZ_CP019082.1"/>
</dbReference>
<evidence type="ECO:0000259" key="6">
    <source>
        <dbReference type="PROSITE" id="PS51007"/>
    </source>
</evidence>
<accession>A0A1U7CL97</accession>
<sequence>MRRIILALAVCVPLGLGWISSVPLPMREAGAEPPSASQDPARSQVEKKSAAYGGAEDGPGYDRSSRPDSFRYYGPNGLWAKWNDAQKLGRNTWLFYTAGDQKFYRILAEFAGESGVSIDFYRLLDSNRRPVRFREVGLVNEPNFVQANEGETDEYGFHVDKWKGDPEGCYDEATGAPLGPKGEPLDDPAGKKGSYPWNPKWYGEPTGIMGLRKFPNPAFNDDLKKAWLADPIKSVRAYFKNPGKVQPPHIFGITCGFCHVAFDPLNPPKDPANPRWENLAANMGNQYLREGDLFFGAGRIVGGDANPGSKYQNGDGDPYDTKGLGEASLIYQYGHTQQPGTSETSRFSYDFINNPNTINQIINIGHRRDFKETAPDGSLVTVKHILKDGSDSVGLTTALLRVFVNIGEEGDYWADHLWNPATGTPQSPFQLKEVQGFVNQARWSELRKRYPQFGDAWAESKTRVNALVSYLASYGPYSLDGVKDKDGRPYLSQDAKQLARGAELFVQNCMKCHSSDQPKDAYPESLNPDVISYYRNSLAAKDVRLTNTFTDDVRYPFNYEGLGINAARAMATNAIDGDIWAELSSKDYKALPPLMTMKFANPLNLLDPGRFGGAPIVTEFVAPGGGRGYYRSAALNSMWATAPFLHNNSIGVDPVSKDATTGEEYLDAKYVSIEGRLELFEKAMDHLLNPDNRPLKIKVTSADSGLIGELPGVRPRVDAIIRDLGKQQLHELIQKAVGEAVDDVELPDAFKPLRPSIKKGLLDLLVVFDPVFKDLYTKENFNKVKQHITDSVHEQIDKVIREKIAGRPKLEELVAAIKPKFDAELEKKLKELDELIPHDLIIPKGTPLNLLLNLNAARAPHALKFYLKNKGNERLVVEELLKLSDCPDLVENRGHTYGSELKPSEKRDLIEFLKTL</sequence>
<dbReference type="Proteomes" id="UP000186309">
    <property type="component" value="Chromosome"/>
</dbReference>
<gene>
    <name evidence="7" type="ORF">BSF38_01145</name>
</gene>
<keyword evidence="2 4" id="KW-0479">Metal-binding</keyword>
<dbReference type="SUPFAM" id="SSF46626">
    <property type="entry name" value="Cytochrome c"/>
    <property type="match status" value="1"/>
</dbReference>
<reference evidence="8" key="1">
    <citation type="submission" date="2016-12" db="EMBL/GenBank/DDBJ databases">
        <title>Comparative genomics of four Isosphaeraceae planctomycetes: a common pool of plasmids and glycoside hydrolase genes.</title>
        <authorList>
            <person name="Ivanova A."/>
        </authorList>
    </citation>
    <scope>NUCLEOTIDE SEQUENCE [LARGE SCALE GENOMIC DNA]</scope>
    <source>
        <strain evidence="8">PX4</strain>
    </source>
</reference>
<evidence type="ECO:0000313" key="8">
    <source>
        <dbReference type="Proteomes" id="UP000186309"/>
    </source>
</evidence>
<evidence type="ECO:0000313" key="7">
    <source>
        <dbReference type="EMBL" id="APW59714.1"/>
    </source>
</evidence>
<feature type="region of interest" description="Disordered" evidence="5">
    <location>
        <begin position="29"/>
        <end position="67"/>
    </location>
</feature>
<keyword evidence="3 4" id="KW-0408">Iron</keyword>
<dbReference type="PANTHER" id="PTHR30600">
    <property type="entry name" value="CYTOCHROME C PEROXIDASE-RELATED"/>
    <property type="match status" value="1"/>
</dbReference>
<evidence type="ECO:0000256" key="3">
    <source>
        <dbReference type="ARBA" id="ARBA00023004"/>
    </source>
</evidence>
<dbReference type="GO" id="GO:0009055">
    <property type="term" value="F:electron transfer activity"/>
    <property type="evidence" value="ECO:0007669"/>
    <property type="project" value="InterPro"/>
</dbReference>
<protein>
    <recommendedName>
        <fullName evidence="6">Cytochrome c domain-containing protein</fullName>
    </recommendedName>
</protein>
<dbReference type="InterPro" id="IPR051395">
    <property type="entry name" value="Cytochrome_c_Peroxidase/MauG"/>
</dbReference>
<dbReference type="PROSITE" id="PS51007">
    <property type="entry name" value="CYTC"/>
    <property type="match status" value="1"/>
</dbReference>
<dbReference type="GO" id="GO:0046872">
    <property type="term" value="F:metal ion binding"/>
    <property type="evidence" value="ECO:0007669"/>
    <property type="project" value="UniProtKB-KW"/>
</dbReference>